<protein>
    <recommendedName>
        <fullName evidence="3">Phosphoglycerate mutase</fullName>
    </recommendedName>
</protein>
<evidence type="ECO:0000313" key="2">
    <source>
        <dbReference type="Proteomes" id="UP000054544"/>
    </source>
</evidence>
<evidence type="ECO:0000313" key="1">
    <source>
        <dbReference type="EMBL" id="KJK76252.1"/>
    </source>
</evidence>
<keyword evidence="2" id="KW-1185">Reference proteome</keyword>
<evidence type="ECO:0008006" key="3">
    <source>
        <dbReference type="Google" id="ProtNLM"/>
    </source>
</evidence>
<proteinExistence type="predicted"/>
<dbReference type="Proteomes" id="UP000054544">
    <property type="component" value="Unassembled WGS sequence"/>
</dbReference>
<sequence>DLYRRPEKVVFVVSHSGFLRAGCVGWWFFNSDYRIFEFEDELGEDGRRVVRQDESTLEGGLGLSWAETVPLGDGLPDLRN</sequence>
<feature type="non-terminal residue" evidence="1">
    <location>
        <position position="1"/>
    </location>
</feature>
<accession>A0A0D9NQC5</accession>
<reference evidence="2" key="1">
    <citation type="journal article" date="2014" name="BMC Genomics">
        <title>The genome sequence of the biocontrol fungus Metarhizium anisopliae and comparative genomics of Metarhizium species.</title>
        <authorList>
            <person name="Pattemore J.A."/>
            <person name="Hane J.K."/>
            <person name="Williams A.H."/>
            <person name="Wilson B.A."/>
            <person name="Stodart B.J."/>
            <person name="Ash G.J."/>
        </authorList>
    </citation>
    <scope>NUCLEOTIDE SEQUENCE [LARGE SCALE GENOMIC DNA]</scope>
    <source>
        <strain evidence="2">BRIP 53293</strain>
    </source>
</reference>
<dbReference type="OrthoDB" id="496981at2759"/>
<organism evidence="1 2">
    <name type="scientific">Metarhizium anisopliae BRIP 53293</name>
    <dbReference type="NCBI Taxonomy" id="1291518"/>
    <lineage>
        <taxon>Eukaryota</taxon>
        <taxon>Fungi</taxon>
        <taxon>Dikarya</taxon>
        <taxon>Ascomycota</taxon>
        <taxon>Pezizomycotina</taxon>
        <taxon>Sordariomycetes</taxon>
        <taxon>Hypocreomycetidae</taxon>
        <taxon>Hypocreales</taxon>
        <taxon>Clavicipitaceae</taxon>
        <taxon>Metarhizium</taxon>
    </lineage>
</organism>
<dbReference type="AlphaFoldDB" id="A0A0D9NQC5"/>
<name>A0A0D9NQC5_METAN</name>
<gene>
    <name evidence="1" type="ORF">H634G_08658</name>
</gene>
<dbReference type="EMBL" id="KE384747">
    <property type="protein sequence ID" value="KJK76252.1"/>
    <property type="molecule type" value="Genomic_DNA"/>
</dbReference>